<keyword evidence="8" id="KW-0479">Metal-binding</keyword>
<dbReference type="AlphaFoldDB" id="A0A5N6LM29"/>
<dbReference type="SMART" id="SM00343">
    <property type="entry name" value="ZnF_C2HC"/>
    <property type="match status" value="1"/>
</dbReference>
<evidence type="ECO:0000256" key="1">
    <source>
        <dbReference type="ARBA" id="ARBA00022670"/>
    </source>
</evidence>
<evidence type="ECO:0000256" key="6">
    <source>
        <dbReference type="ARBA" id="ARBA00022801"/>
    </source>
</evidence>
<dbReference type="InterPro" id="IPR036875">
    <property type="entry name" value="Znf_CCHC_sf"/>
</dbReference>
<keyword evidence="8" id="KW-0863">Zinc-finger</keyword>
<evidence type="ECO:0000313" key="12">
    <source>
        <dbReference type="Proteomes" id="UP000326396"/>
    </source>
</evidence>
<dbReference type="GO" id="GO:0003964">
    <property type="term" value="F:RNA-directed DNA polymerase activity"/>
    <property type="evidence" value="ECO:0007669"/>
    <property type="project" value="UniProtKB-KW"/>
</dbReference>
<dbReference type="FunFam" id="3.10.10.10:FF:000007">
    <property type="entry name" value="Retrovirus-related Pol polyprotein from transposon 17.6-like Protein"/>
    <property type="match status" value="1"/>
</dbReference>
<dbReference type="GO" id="GO:0003676">
    <property type="term" value="F:nucleic acid binding"/>
    <property type="evidence" value="ECO:0007669"/>
    <property type="project" value="InterPro"/>
</dbReference>
<dbReference type="EMBL" id="SZYD01000019">
    <property type="protein sequence ID" value="KAD2393246.1"/>
    <property type="molecule type" value="Genomic_DNA"/>
</dbReference>
<dbReference type="InterPro" id="IPR000477">
    <property type="entry name" value="RT_dom"/>
</dbReference>
<dbReference type="Pfam" id="PF00098">
    <property type="entry name" value="zf-CCHC"/>
    <property type="match status" value="1"/>
</dbReference>
<feature type="compositionally biased region" description="Low complexity" evidence="9">
    <location>
        <begin position="128"/>
        <end position="144"/>
    </location>
</feature>
<feature type="domain" description="CCHC-type" evidence="10">
    <location>
        <begin position="216"/>
        <end position="231"/>
    </location>
</feature>
<dbReference type="InterPro" id="IPR053134">
    <property type="entry name" value="RNA-dir_DNA_polymerase"/>
</dbReference>
<keyword evidence="8" id="KW-0862">Zinc</keyword>
<dbReference type="OrthoDB" id="106784at2759"/>
<name>A0A5N6LM29_9ASTR</name>
<keyword evidence="6" id="KW-0378">Hydrolase</keyword>
<keyword evidence="5" id="KW-0255">Endonuclease</keyword>
<dbReference type="PANTHER" id="PTHR24559">
    <property type="entry name" value="TRANSPOSON TY3-I GAG-POL POLYPROTEIN"/>
    <property type="match status" value="1"/>
</dbReference>
<dbReference type="InterPro" id="IPR043502">
    <property type="entry name" value="DNA/RNA_pol_sf"/>
</dbReference>
<dbReference type="SUPFAM" id="SSF56672">
    <property type="entry name" value="DNA/RNA polymerases"/>
    <property type="match status" value="1"/>
</dbReference>
<dbReference type="Proteomes" id="UP000326396">
    <property type="component" value="Linkage Group LG9"/>
</dbReference>
<proteinExistence type="predicted"/>
<reference evidence="11 12" key="1">
    <citation type="submission" date="2019-05" db="EMBL/GenBank/DDBJ databases">
        <title>Mikania micrantha, genome provides insights into the molecular mechanism of rapid growth.</title>
        <authorList>
            <person name="Liu B."/>
        </authorList>
    </citation>
    <scope>NUCLEOTIDE SEQUENCE [LARGE SCALE GENOMIC DNA]</scope>
    <source>
        <strain evidence="11">NLD-2019</strain>
        <tissue evidence="11">Leaf</tissue>
    </source>
</reference>
<dbReference type="Gene3D" id="3.10.10.10">
    <property type="entry name" value="HIV Type 1 Reverse Transcriptase, subunit A, domain 1"/>
    <property type="match status" value="1"/>
</dbReference>
<accession>A0A5N6LM29</accession>
<dbReference type="GO" id="GO:0008233">
    <property type="term" value="F:peptidase activity"/>
    <property type="evidence" value="ECO:0007669"/>
    <property type="project" value="UniProtKB-KW"/>
</dbReference>
<keyword evidence="3" id="KW-0548">Nucleotidyltransferase</keyword>
<evidence type="ECO:0000259" key="10">
    <source>
        <dbReference type="PROSITE" id="PS50158"/>
    </source>
</evidence>
<protein>
    <recommendedName>
        <fullName evidence="10">CCHC-type domain-containing protein</fullName>
    </recommendedName>
</protein>
<evidence type="ECO:0000256" key="7">
    <source>
        <dbReference type="ARBA" id="ARBA00022918"/>
    </source>
</evidence>
<dbReference type="CDD" id="cd01647">
    <property type="entry name" value="RT_LTR"/>
    <property type="match status" value="1"/>
</dbReference>
<keyword evidence="7" id="KW-0695">RNA-directed DNA polymerase</keyword>
<dbReference type="PANTHER" id="PTHR24559:SF427">
    <property type="entry name" value="RNA-DIRECTED DNA POLYMERASE"/>
    <property type="match status" value="1"/>
</dbReference>
<dbReference type="PROSITE" id="PS50158">
    <property type="entry name" value="ZF_CCHC"/>
    <property type="match status" value="1"/>
</dbReference>
<evidence type="ECO:0000313" key="11">
    <source>
        <dbReference type="EMBL" id="KAD2393246.1"/>
    </source>
</evidence>
<evidence type="ECO:0000256" key="2">
    <source>
        <dbReference type="ARBA" id="ARBA00022679"/>
    </source>
</evidence>
<dbReference type="Gene3D" id="4.10.60.10">
    <property type="entry name" value="Zinc finger, CCHC-type"/>
    <property type="match status" value="1"/>
</dbReference>
<dbReference type="SUPFAM" id="SSF57756">
    <property type="entry name" value="Retrovirus zinc finger-like domains"/>
    <property type="match status" value="1"/>
</dbReference>
<evidence type="ECO:0000256" key="4">
    <source>
        <dbReference type="ARBA" id="ARBA00022722"/>
    </source>
</evidence>
<keyword evidence="12" id="KW-1185">Reference proteome</keyword>
<dbReference type="GO" id="GO:0004519">
    <property type="term" value="F:endonuclease activity"/>
    <property type="evidence" value="ECO:0007669"/>
    <property type="project" value="UniProtKB-KW"/>
</dbReference>
<feature type="region of interest" description="Disordered" evidence="9">
    <location>
        <begin position="117"/>
        <end position="187"/>
    </location>
</feature>
<gene>
    <name evidence="11" type="ORF">E3N88_40223</name>
</gene>
<feature type="compositionally biased region" description="Polar residues" evidence="9">
    <location>
        <begin position="150"/>
        <end position="164"/>
    </location>
</feature>
<dbReference type="GO" id="GO:0006508">
    <property type="term" value="P:proteolysis"/>
    <property type="evidence" value="ECO:0007669"/>
    <property type="project" value="UniProtKB-KW"/>
</dbReference>
<feature type="compositionally biased region" description="Basic and acidic residues" evidence="9">
    <location>
        <begin position="117"/>
        <end position="127"/>
    </location>
</feature>
<dbReference type="GO" id="GO:0008270">
    <property type="term" value="F:zinc ion binding"/>
    <property type="evidence" value="ECO:0007669"/>
    <property type="project" value="UniProtKB-KW"/>
</dbReference>
<comment type="caution">
    <text evidence="11">The sequence shown here is derived from an EMBL/GenBank/DDBJ whole genome shotgun (WGS) entry which is preliminary data.</text>
</comment>
<keyword evidence="4" id="KW-0540">Nuclease</keyword>
<evidence type="ECO:0000256" key="3">
    <source>
        <dbReference type="ARBA" id="ARBA00022695"/>
    </source>
</evidence>
<evidence type="ECO:0000256" key="9">
    <source>
        <dbReference type="SAM" id="MobiDB-lite"/>
    </source>
</evidence>
<dbReference type="InterPro" id="IPR001878">
    <property type="entry name" value="Znf_CCHC"/>
</dbReference>
<organism evidence="11 12">
    <name type="scientific">Mikania micrantha</name>
    <name type="common">bitter vine</name>
    <dbReference type="NCBI Taxonomy" id="192012"/>
    <lineage>
        <taxon>Eukaryota</taxon>
        <taxon>Viridiplantae</taxon>
        <taxon>Streptophyta</taxon>
        <taxon>Embryophyta</taxon>
        <taxon>Tracheophyta</taxon>
        <taxon>Spermatophyta</taxon>
        <taxon>Magnoliopsida</taxon>
        <taxon>eudicotyledons</taxon>
        <taxon>Gunneridae</taxon>
        <taxon>Pentapetalae</taxon>
        <taxon>asterids</taxon>
        <taxon>campanulids</taxon>
        <taxon>Asterales</taxon>
        <taxon>Asteraceae</taxon>
        <taxon>Asteroideae</taxon>
        <taxon>Heliantheae alliance</taxon>
        <taxon>Eupatorieae</taxon>
        <taxon>Mikania</taxon>
    </lineage>
</organism>
<keyword evidence="1" id="KW-0645">Protease</keyword>
<keyword evidence="2" id="KW-0808">Transferase</keyword>
<evidence type="ECO:0000256" key="8">
    <source>
        <dbReference type="PROSITE-ProRule" id="PRU00047"/>
    </source>
</evidence>
<dbReference type="Pfam" id="PF00078">
    <property type="entry name" value="RVT_1"/>
    <property type="match status" value="1"/>
</dbReference>
<sequence>MNGGEQFAETLPWKEFCTLFFDKYFSNVDLGAYKREYHNIRQRDDEELSKFNDRFYRLIGFLGSSVGSPEEQAEKYQWAVCDRIRRVIIHSTFTNVAEAVKAAKKVDMERNEFLKTFDNKKRGRDGQHVQSGSQFSSQGSVQNNNDHRIQGNQTSGGQAKSWQGKSKKHGSNKAYQSPIPAQPINQRGNSNVVLTPICSQCGNRHPGPCRRASGACFRCGQIGHLVKDCPKPANTQEGNNKGAVVPRTTGGRVFTLTAGEAANTPGSQPRKSIKVISALKAQKLLSHGCQGFIAAIKDTSTDTPRIENFSIVCDFPDVFPEELTGIPPDREVEFAIDLIPGSEPISKAPYRMAPLELKELKEQLQELLKLGFIRPSVSPWGAPVLFVKKKDGSMRLCIDYREINKITVRNRYPLPRIDDLFDQLQGAKFFSKIDLRSGYHQLKVKDQDVPKTAFRTRYGHYEFLVMPFGLTNAPAVFMDLMNRAR</sequence>
<evidence type="ECO:0000256" key="5">
    <source>
        <dbReference type="ARBA" id="ARBA00022759"/>
    </source>
</evidence>